<sequence>MWADEENKSYQCIKLLFNNLLIANPRTTEQCRSVFTFDACHSKLCYKGVYLGASTIEGEGKLVLVAFATCLFENSNNWAMSIADAVRTELLNAFHANSVWHIEKNVNTKFRTKLGPSQFTHFTYHITTLKNAYMESVYPVDAEMCLPDNRTLPPAAVKQAGHPRKIHLHSRGEMASEDQDTCGECGKKRS</sequence>
<accession>A0A8H4ANE9</accession>
<name>A0A8H4ANE9_GIGMA</name>
<keyword evidence="3" id="KW-1185">Reference proteome</keyword>
<dbReference type="Proteomes" id="UP000439903">
    <property type="component" value="Unassembled WGS sequence"/>
</dbReference>
<protein>
    <recommendedName>
        <fullName evidence="4">MULE transposase domain-containing protein</fullName>
    </recommendedName>
</protein>
<dbReference type="AlphaFoldDB" id="A0A8H4ANE9"/>
<comment type="caution">
    <text evidence="2">The sequence shown here is derived from an EMBL/GenBank/DDBJ whole genome shotgun (WGS) entry which is preliminary data.</text>
</comment>
<evidence type="ECO:0000313" key="3">
    <source>
        <dbReference type="Proteomes" id="UP000439903"/>
    </source>
</evidence>
<evidence type="ECO:0008006" key="4">
    <source>
        <dbReference type="Google" id="ProtNLM"/>
    </source>
</evidence>
<proteinExistence type="predicted"/>
<feature type="region of interest" description="Disordered" evidence="1">
    <location>
        <begin position="170"/>
        <end position="190"/>
    </location>
</feature>
<dbReference type="OrthoDB" id="683469at2759"/>
<evidence type="ECO:0000256" key="1">
    <source>
        <dbReference type="SAM" id="MobiDB-lite"/>
    </source>
</evidence>
<reference evidence="2 3" key="1">
    <citation type="journal article" date="2019" name="Environ. Microbiol.">
        <title>At the nexus of three kingdoms: the genome of the mycorrhizal fungus Gigaspora margarita provides insights into plant, endobacterial and fungal interactions.</title>
        <authorList>
            <person name="Venice F."/>
            <person name="Ghignone S."/>
            <person name="Salvioli di Fossalunga A."/>
            <person name="Amselem J."/>
            <person name="Novero M."/>
            <person name="Xianan X."/>
            <person name="Sedzielewska Toro K."/>
            <person name="Morin E."/>
            <person name="Lipzen A."/>
            <person name="Grigoriev I.V."/>
            <person name="Henrissat B."/>
            <person name="Martin F.M."/>
            <person name="Bonfante P."/>
        </authorList>
    </citation>
    <scope>NUCLEOTIDE SEQUENCE [LARGE SCALE GENOMIC DNA]</scope>
    <source>
        <strain evidence="2 3">BEG34</strain>
    </source>
</reference>
<evidence type="ECO:0000313" key="2">
    <source>
        <dbReference type="EMBL" id="KAF0515738.1"/>
    </source>
</evidence>
<gene>
    <name evidence="2" type="ORF">F8M41_017273</name>
</gene>
<organism evidence="2 3">
    <name type="scientific">Gigaspora margarita</name>
    <dbReference type="NCBI Taxonomy" id="4874"/>
    <lineage>
        <taxon>Eukaryota</taxon>
        <taxon>Fungi</taxon>
        <taxon>Fungi incertae sedis</taxon>
        <taxon>Mucoromycota</taxon>
        <taxon>Glomeromycotina</taxon>
        <taxon>Glomeromycetes</taxon>
        <taxon>Diversisporales</taxon>
        <taxon>Gigasporaceae</taxon>
        <taxon>Gigaspora</taxon>
    </lineage>
</organism>
<dbReference type="EMBL" id="WTPW01000394">
    <property type="protein sequence ID" value="KAF0515738.1"/>
    <property type="molecule type" value="Genomic_DNA"/>
</dbReference>